<evidence type="ECO:0000256" key="1">
    <source>
        <dbReference type="SAM" id="MobiDB-lite"/>
    </source>
</evidence>
<sequence length="89" mass="9284">MPSLMHHVHADDVAQVFALAVEHRDEAAGEDFHAVAPTALTVRGYAETAASLVRSDGRPAPGRLGRIPRGDDDGVRGPEPGSTCLAVTS</sequence>
<dbReference type="SUPFAM" id="SSF51735">
    <property type="entry name" value="NAD(P)-binding Rossmann-fold domains"/>
    <property type="match status" value="1"/>
</dbReference>
<dbReference type="EMBL" id="BSUZ01000001">
    <property type="protein sequence ID" value="GMA86082.1"/>
    <property type="molecule type" value="Genomic_DNA"/>
</dbReference>
<reference evidence="3" key="1">
    <citation type="journal article" date="2019" name="Int. J. Syst. Evol. Microbiol.">
        <title>The Global Catalogue of Microorganisms (GCM) 10K type strain sequencing project: providing services to taxonomists for standard genome sequencing and annotation.</title>
        <authorList>
            <consortium name="The Broad Institute Genomics Platform"/>
            <consortium name="The Broad Institute Genome Sequencing Center for Infectious Disease"/>
            <person name="Wu L."/>
            <person name="Ma J."/>
        </authorList>
    </citation>
    <scope>NUCLEOTIDE SEQUENCE [LARGE SCALE GENOMIC DNA]</scope>
    <source>
        <strain evidence="3">NBRC 108730</strain>
    </source>
</reference>
<evidence type="ECO:0000313" key="2">
    <source>
        <dbReference type="EMBL" id="GMA86082.1"/>
    </source>
</evidence>
<evidence type="ECO:0000313" key="3">
    <source>
        <dbReference type="Proteomes" id="UP001157017"/>
    </source>
</evidence>
<proteinExistence type="predicted"/>
<organism evidence="2 3">
    <name type="scientific">Angustibacter aerolatus</name>
    <dbReference type="NCBI Taxonomy" id="1162965"/>
    <lineage>
        <taxon>Bacteria</taxon>
        <taxon>Bacillati</taxon>
        <taxon>Actinomycetota</taxon>
        <taxon>Actinomycetes</taxon>
        <taxon>Kineosporiales</taxon>
        <taxon>Kineosporiaceae</taxon>
    </lineage>
</organism>
<evidence type="ECO:0008006" key="4">
    <source>
        <dbReference type="Google" id="ProtNLM"/>
    </source>
</evidence>
<comment type="caution">
    <text evidence="2">The sequence shown here is derived from an EMBL/GenBank/DDBJ whole genome shotgun (WGS) entry which is preliminary data.</text>
</comment>
<dbReference type="InterPro" id="IPR036291">
    <property type="entry name" value="NAD(P)-bd_dom_sf"/>
</dbReference>
<dbReference type="Gene3D" id="3.40.50.720">
    <property type="entry name" value="NAD(P)-binding Rossmann-like Domain"/>
    <property type="match status" value="1"/>
</dbReference>
<name>A0ABQ6JD20_9ACTN</name>
<feature type="region of interest" description="Disordered" evidence="1">
    <location>
        <begin position="55"/>
        <end position="89"/>
    </location>
</feature>
<accession>A0ABQ6JD20</accession>
<dbReference type="Proteomes" id="UP001157017">
    <property type="component" value="Unassembled WGS sequence"/>
</dbReference>
<protein>
    <recommendedName>
        <fullName evidence="4">NAD-dependent epimerase/dehydratase domain-containing protein</fullName>
    </recommendedName>
</protein>
<keyword evidence="3" id="KW-1185">Reference proteome</keyword>
<gene>
    <name evidence="2" type="ORF">GCM10025868_13320</name>
</gene>